<proteinExistence type="predicted"/>
<dbReference type="AlphaFoldDB" id="B9SRC9"/>
<reference evidence="7" key="1">
    <citation type="journal article" date="2010" name="Nat. Biotechnol.">
        <title>Draft genome sequence of the oilseed species Ricinus communis.</title>
        <authorList>
            <person name="Chan A.P."/>
            <person name="Crabtree J."/>
            <person name="Zhao Q."/>
            <person name="Lorenzi H."/>
            <person name="Orvis J."/>
            <person name="Puiu D."/>
            <person name="Melake-Berhan A."/>
            <person name="Jones K.M."/>
            <person name="Redman J."/>
            <person name="Chen G."/>
            <person name="Cahoon E.B."/>
            <person name="Gedil M."/>
            <person name="Stanke M."/>
            <person name="Haas B.J."/>
            <person name="Wortman J.R."/>
            <person name="Fraser-Liggett C.M."/>
            <person name="Ravel J."/>
            <person name="Rabinowicz P.D."/>
        </authorList>
    </citation>
    <scope>NUCLEOTIDE SEQUENCE [LARGE SCALE GENOMIC DNA]</scope>
    <source>
        <strain evidence="7">cv. Hale</strain>
    </source>
</reference>
<feature type="compositionally biased region" description="Low complexity" evidence="5">
    <location>
        <begin position="36"/>
        <end position="45"/>
    </location>
</feature>
<evidence type="ECO:0008006" key="8">
    <source>
        <dbReference type="Google" id="ProtNLM"/>
    </source>
</evidence>
<dbReference type="eggNOG" id="ENOG502S830">
    <property type="taxonomic scope" value="Eukaryota"/>
</dbReference>
<feature type="compositionally biased region" description="Basic residues" evidence="5">
    <location>
        <begin position="50"/>
        <end position="59"/>
    </location>
</feature>
<sequence>MENTLNQVLIPTFHMKEKKIHDSFVGSRRNQRTTRRSPSSSSSSSSRRREIMKKKKKKTVMTSGFQEDEDVNEKEKEDEVEKKILALKRIVPGGECLGIDKLFEETADYILALQCQIKAMKALSNFLEGMEKEKRKFGG</sequence>
<dbReference type="PANTHER" id="PTHR33124:SF43">
    <property type="entry name" value="TRANSCRIPTION FACTOR PAR2"/>
    <property type="match status" value="1"/>
</dbReference>
<evidence type="ECO:0000256" key="4">
    <source>
        <dbReference type="ARBA" id="ARBA00023242"/>
    </source>
</evidence>
<keyword evidence="3" id="KW-0804">Transcription</keyword>
<evidence type="ECO:0000313" key="7">
    <source>
        <dbReference type="Proteomes" id="UP000008311"/>
    </source>
</evidence>
<dbReference type="Proteomes" id="UP000008311">
    <property type="component" value="Unassembled WGS sequence"/>
</dbReference>
<evidence type="ECO:0000313" key="6">
    <source>
        <dbReference type="EMBL" id="EEF33860.1"/>
    </source>
</evidence>
<evidence type="ECO:0000256" key="3">
    <source>
        <dbReference type="ARBA" id="ARBA00023163"/>
    </source>
</evidence>
<evidence type="ECO:0000256" key="1">
    <source>
        <dbReference type="ARBA" id="ARBA00004123"/>
    </source>
</evidence>
<dbReference type="GO" id="GO:0006355">
    <property type="term" value="P:regulation of DNA-templated transcription"/>
    <property type="evidence" value="ECO:0007669"/>
    <property type="project" value="InterPro"/>
</dbReference>
<accession>B9SRC9</accession>
<dbReference type="PANTHER" id="PTHR33124">
    <property type="entry name" value="TRANSCRIPTION FACTOR IBH1-LIKE 1"/>
    <property type="match status" value="1"/>
</dbReference>
<keyword evidence="7" id="KW-1185">Reference proteome</keyword>
<organism evidence="6 7">
    <name type="scientific">Ricinus communis</name>
    <name type="common">Castor bean</name>
    <dbReference type="NCBI Taxonomy" id="3988"/>
    <lineage>
        <taxon>Eukaryota</taxon>
        <taxon>Viridiplantae</taxon>
        <taxon>Streptophyta</taxon>
        <taxon>Embryophyta</taxon>
        <taxon>Tracheophyta</taxon>
        <taxon>Spermatophyta</taxon>
        <taxon>Magnoliopsida</taxon>
        <taxon>eudicotyledons</taxon>
        <taxon>Gunneridae</taxon>
        <taxon>Pentapetalae</taxon>
        <taxon>rosids</taxon>
        <taxon>fabids</taxon>
        <taxon>Malpighiales</taxon>
        <taxon>Euphorbiaceae</taxon>
        <taxon>Acalyphoideae</taxon>
        <taxon>Acalypheae</taxon>
        <taxon>Ricinus</taxon>
    </lineage>
</organism>
<dbReference type="CDD" id="cd11444">
    <property type="entry name" value="bHLH_AtIBH1_like"/>
    <property type="match status" value="1"/>
</dbReference>
<dbReference type="KEGG" id="rcu:8263924"/>
<evidence type="ECO:0000256" key="5">
    <source>
        <dbReference type="SAM" id="MobiDB-lite"/>
    </source>
</evidence>
<evidence type="ECO:0000256" key="2">
    <source>
        <dbReference type="ARBA" id="ARBA00023015"/>
    </source>
</evidence>
<name>B9SRC9_RICCO</name>
<feature type="region of interest" description="Disordered" evidence="5">
    <location>
        <begin position="20"/>
        <end position="78"/>
    </location>
</feature>
<dbReference type="OrthoDB" id="1363133at2759"/>
<gene>
    <name evidence="6" type="ORF">RCOM_0614040</name>
</gene>
<dbReference type="GO" id="GO:0005634">
    <property type="term" value="C:nucleus"/>
    <property type="evidence" value="ECO:0007669"/>
    <property type="project" value="UniProtKB-SubCell"/>
</dbReference>
<comment type="subcellular location">
    <subcellularLocation>
        <location evidence="1">Nucleus</location>
    </subcellularLocation>
</comment>
<dbReference type="STRING" id="3988.B9SRC9"/>
<keyword evidence="4" id="KW-0539">Nucleus</keyword>
<protein>
    <recommendedName>
        <fullName evidence="8">Transcription factor</fullName>
    </recommendedName>
</protein>
<keyword evidence="2" id="KW-0805">Transcription regulation</keyword>
<dbReference type="InterPro" id="IPR044549">
    <property type="entry name" value="bHLH_AtIBH1-like"/>
</dbReference>
<dbReference type="InParanoid" id="B9SRC9"/>
<dbReference type="InterPro" id="IPR044660">
    <property type="entry name" value="IBH1-like"/>
</dbReference>
<dbReference type="EMBL" id="EQ974096">
    <property type="protein sequence ID" value="EEF33860.1"/>
    <property type="molecule type" value="Genomic_DNA"/>
</dbReference>